<name>A0A6A6PHE3_9PEZI</name>
<evidence type="ECO:0000313" key="3">
    <source>
        <dbReference type="Proteomes" id="UP000799767"/>
    </source>
</evidence>
<dbReference type="GeneID" id="54479284"/>
<protein>
    <submittedName>
        <fullName evidence="2">Uncharacterized protein</fullName>
    </submittedName>
</protein>
<dbReference type="OrthoDB" id="3695080at2759"/>
<evidence type="ECO:0000256" key="1">
    <source>
        <dbReference type="SAM" id="SignalP"/>
    </source>
</evidence>
<dbReference type="EMBL" id="MU001642">
    <property type="protein sequence ID" value="KAF2479161.1"/>
    <property type="molecule type" value="Genomic_DNA"/>
</dbReference>
<gene>
    <name evidence="2" type="ORF">BDY17DRAFT_356564</name>
</gene>
<feature type="chain" id="PRO_5025479154" evidence="1">
    <location>
        <begin position="18"/>
        <end position="306"/>
    </location>
</feature>
<dbReference type="AlphaFoldDB" id="A0A6A6PHE3"/>
<reference evidence="2" key="1">
    <citation type="journal article" date="2020" name="Stud. Mycol.">
        <title>101 Dothideomycetes genomes: a test case for predicting lifestyles and emergence of pathogens.</title>
        <authorList>
            <person name="Haridas S."/>
            <person name="Albert R."/>
            <person name="Binder M."/>
            <person name="Bloem J."/>
            <person name="Labutti K."/>
            <person name="Salamov A."/>
            <person name="Andreopoulos B."/>
            <person name="Baker S."/>
            <person name="Barry K."/>
            <person name="Bills G."/>
            <person name="Bluhm B."/>
            <person name="Cannon C."/>
            <person name="Castanera R."/>
            <person name="Culley D."/>
            <person name="Daum C."/>
            <person name="Ezra D."/>
            <person name="Gonzalez J."/>
            <person name="Henrissat B."/>
            <person name="Kuo A."/>
            <person name="Liang C."/>
            <person name="Lipzen A."/>
            <person name="Lutzoni F."/>
            <person name="Magnuson J."/>
            <person name="Mondo S."/>
            <person name="Nolan M."/>
            <person name="Ohm R."/>
            <person name="Pangilinan J."/>
            <person name="Park H.-J."/>
            <person name="Ramirez L."/>
            <person name="Alfaro M."/>
            <person name="Sun H."/>
            <person name="Tritt A."/>
            <person name="Yoshinaga Y."/>
            <person name="Zwiers L.-H."/>
            <person name="Turgeon B."/>
            <person name="Goodwin S."/>
            <person name="Spatafora J."/>
            <person name="Crous P."/>
            <person name="Grigoriev I."/>
        </authorList>
    </citation>
    <scope>NUCLEOTIDE SEQUENCE</scope>
    <source>
        <strain evidence="2">CBS 113389</strain>
    </source>
</reference>
<accession>A0A6A6PHE3</accession>
<keyword evidence="1" id="KW-0732">Signal</keyword>
<organism evidence="2 3">
    <name type="scientific">Neohortaea acidophila</name>
    <dbReference type="NCBI Taxonomy" id="245834"/>
    <lineage>
        <taxon>Eukaryota</taxon>
        <taxon>Fungi</taxon>
        <taxon>Dikarya</taxon>
        <taxon>Ascomycota</taxon>
        <taxon>Pezizomycotina</taxon>
        <taxon>Dothideomycetes</taxon>
        <taxon>Dothideomycetidae</taxon>
        <taxon>Mycosphaerellales</taxon>
        <taxon>Teratosphaeriaceae</taxon>
        <taxon>Neohortaea</taxon>
    </lineage>
</organism>
<dbReference type="RefSeq" id="XP_033585731.1">
    <property type="nucleotide sequence ID" value="XM_033738282.1"/>
</dbReference>
<proteinExistence type="predicted"/>
<keyword evidence="3" id="KW-1185">Reference proteome</keyword>
<feature type="signal peptide" evidence="1">
    <location>
        <begin position="1"/>
        <end position="17"/>
    </location>
</feature>
<evidence type="ECO:0000313" key="2">
    <source>
        <dbReference type="EMBL" id="KAF2479161.1"/>
    </source>
</evidence>
<sequence>MRPTTLVFALMAAVATASPWQPHGHQPHQHQSICTSTKYKGTVTKTKYTSTTTETSTITTGTATTTTTSTSTSIPTILTCSTPAAAVSKRDNSGYHGCWTTTTVTRPSTTTLSTVKTKTTSTTVASTTVTMTSVATVTGVVNTFLGPFQIYDTAAPVNNYFEITYDNNDDAYITEASDPDQEYVLTAGVITTAGENLGFTLGTSPTQAGTDSLDADTVFAFVGTAVLPTDAQDLTCSITQNEDGSCPLSCTGNGGSQFFTCSDDLNNAVQIGEEGGDCATDDAYTEVTPFVISVSECRRSLDGRSC</sequence>
<dbReference type="Proteomes" id="UP000799767">
    <property type="component" value="Unassembled WGS sequence"/>
</dbReference>